<protein>
    <recommendedName>
        <fullName evidence="8">Abasic site processing protein</fullName>
        <ecNumber evidence="8">3.4.-.-</ecNumber>
    </recommendedName>
</protein>
<gene>
    <name evidence="9" type="ORF">MINT15_03320</name>
</gene>
<dbReference type="GO" id="GO:0016829">
    <property type="term" value="F:lyase activity"/>
    <property type="evidence" value="ECO:0007669"/>
    <property type="project" value="UniProtKB-KW"/>
</dbReference>
<keyword evidence="6" id="KW-0238">DNA-binding</keyword>
<dbReference type="AlphaFoldDB" id="A0A837DHU9"/>
<dbReference type="InterPro" id="IPR003738">
    <property type="entry name" value="SRAP"/>
</dbReference>
<dbReference type="Proteomes" id="UP000030848">
    <property type="component" value="Unassembled WGS sequence"/>
</dbReference>
<keyword evidence="4 8" id="KW-0378">Hydrolase</keyword>
<evidence type="ECO:0000256" key="3">
    <source>
        <dbReference type="ARBA" id="ARBA00022763"/>
    </source>
</evidence>
<dbReference type="InterPro" id="IPR036590">
    <property type="entry name" value="SRAP-like"/>
</dbReference>
<evidence type="ECO:0000256" key="7">
    <source>
        <dbReference type="ARBA" id="ARBA00023239"/>
    </source>
</evidence>
<evidence type="ECO:0000313" key="9">
    <source>
        <dbReference type="EMBL" id="KHF46031.1"/>
    </source>
</evidence>
<evidence type="ECO:0000313" key="10">
    <source>
        <dbReference type="Proteomes" id="UP000030848"/>
    </source>
</evidence>
<dbReference type="GO" id="GO:0008233">
    <property type="term" value="F:peptidase activity"/>
    <property type="evidence" value="ECO:0007669"/>
    <property type="project" value="UniProtKB-KW"/>
</dbReference>
<evidence type="ECO:0000256" key="6">
    <source>
        <dbReference type="ARBA" id="ARBA00023125"/>
    </source>
</evidence>
<dbReference type="PANTHER" id="PTHR13604:SF0">
    <property type="entry name" value="ABASIC SITE PROCESSING PROTEIN HMCES"/>
    <property type="match status" value="1"/>
</dbReference>
<dbReference type="SUPFAM" id="SSF143081">
    <property type="entry name" value="BB1717-like"/>
    <property type="match status" value="1"/>
</dbReference>
<evidence type="ECO:0000256" key="4">
    <source>
        <dbReference type="ARBA" id="ARBA00022801"/>
    </source>
</evidence>
<dbReference type="GO" id="GO:0106300">
    <property type="term" value="P:protein-DNA covalent cross-linking repair"/>
    <property type="evidence" value="ECO:0007669"/>
    <property type="project" value="InterPro"/>
</dbReference>
<dbReference type="Gene3D" id="3.90.1680.10">
    <property type="entry name" value="SOS response associated peptidase-like"/>
    <property type="match status" value="1"/>
</dbReference>
<evidence type="ECO:0000256" key="1">
    <source>
        <dbReference type="ARBA" id="ARBA00008136"/>
    </source>
</evidence>
<evidence type="ECO:0000256" key="2">
    <source>
        <dbReference type="ARBA" id="ARBA00022670"/>
    </source>
</evidence>
<sequence length="268" mass="29850">MPMCGRYAATKDTATLMLEFDAVDGTEGKAPQADYNVAPTKDIVTVVERFPRDADGTVLEDEPAVRSLRVMRWGLVPFWAKDPSVGNRMINTRAETASEKPSFRNALARRRCLIPADGWFEWKAVDRGVGRRVAKEPYFITTQDGSSLALAGLWETWREPKADPEAPPLITCSVITTQAVGRLADIHERMPLALPRQRWADWLDPARTDVTDLLAPPEPGWVDELELRPVSTVVNNVRNNGPELIEPVRPEATDLDDAALFDLPPDPQ</sequence>
<evidence type="ECO:0000256" key="5">
    <source>
        <dbReference type="ARBA" id="ARBA00023124"/>
    </source>
</evidence>
<dbReference type="GO" id="GO:0006508">
    <property type="term" value="P:proteolysis"/>
    <property type="evidence" value="ECO:0007669"/>
    <property type="project" value="UniProtKB-KW"/>
</dbReference>
<proteinExistence type="inferred from homology"/>
<dbReference type="EC" id="3.4.-.-" evidence="8"/>
<evidence type="ECO:0000256" key="8">
    <source>
        <dbReference type="RuleBase" id="RU364100"/>
    </source>
</evidence>
<reference evidence="9 10" key="1">
    <citation type="submission" date="2014-10" db="EMBL/GenBank/DDBJ databases">
        <title>Genome sequence of Micropolyspora internatus JCM3315.</title>
        <authorList>
            <person name="Shin S.-K."/>
            <person name="Yi H."/>
        </authorList>
    </citation>
    <scope>NUCLEOTIDE SEQUENCE [LARGE SCALE GENOMIC DNA]</scope>
    <source>
        <strain evidence="9 10">JCM 3315</strain>
    </source>
</reference>
<keyword evidence="2 8" id="KW-0645">Protease</keyword>
<keyword evidence="7" id="KW-0456">Lyase</keyword>
<accession>A0A837DHU9</accession>
<dbReference type="GO" id="GO:0003697">
    <property type="term" value="F:single-stranded DNA binding"/>
    <property type="evidence" value="ECO:0007669"/>
    <property type="project" value="InterPro"/>
</dbReference>
<name>A0A837DHU9_9PSEU</name>
<dbReference type="EMBL" id="JRZE01000001">
    <property type="protein sequence ID" value="KHF46031.1"/>
    <property type="molecule type" value="Genomic_DNA"/>
</dbReference>
<dbReference type="PANTHER" id="PTHR13604">
    <property type="entry name" value="DC12-RELATED"/>
    <property type="match status" value="1"/>
</dbReference>
<organism evidence="9 10">
    <name type="scientific">Saccharomonospora viridis</name>
    <dbReference type="NCBI Taxonomy" id="1852"/>
    <lineage>
        <taxon>Bacteria</taxon>
        <taxon>Bacillati</taxon>
        <taxon>Actinomycetota</taxon>
        <taxon>Actinomycetes</taxon>
        <taxon>Pseudonocardiales</taxon>
        <taxon>Pseudonocardiaceae</taxon>
        <taxon>Saccharomonospora</taxon>
    </lineage>
</organism>
<comment type="similarity">
    <text evidence="1 8">Belongs to the SOS response-associated peptidase family.</text>
</comment>
<comment type="caution">
    <text evidence="9">The sequence shown here is derived from an EMBL/GenBank/DDBJ whole genome shotgun (WGS) entry which is preliminary data.</text>
</comment>
<dbReference type="Pfam" id="PF02586">
    <property type="entry name" value="SRAP"/>
    <property type="match status" value="1"/>
</dbReference>
<keyword evidence="5" id="KW-0190">Covalent protein-DNA linkage</keyword>
<keyword evidence="3" id="KW-0227">DNA damage</keyword>